<dbReference type="Proteomes" id="UP000636709">
    <property type="component" value="Unassembled WGS sequence"/>
</dbReference>
<evidence type="ECO:0000256" key="6">
    <source>
        <dbReference type="RuleBase" id="RU000454"/>
    </source>
</evidence>
<keyword evidence="4 6" id="KW-0378">Hydrolase</keyword>
<dbReference type="OrthoDB" id="2747330at2759"/>
<evidence type="ECO:0000256" key="1">
    <source>
        <dbReference type="ARBA" id="ARBA00007447"/>
    </source>
</evidence>
<dbReference type="Pfam" id="PF14541">
    <property type="entry name" value="TAXi_C"/>
    <property type="match status" value="1"/>
</dbReference>
<dbReference type="InterPro" id="IPR033121">
    <property type="entry name" value="PEPTIDASE_A1"/>
</dbReference>
<dbReference type="PROSITE" id="PS51767">
    <property type="entry name" value="PEPTIDASE_A1"/>
    <property type="match status" value="1"/>
</dbReference>
<evidence type="ECO:0000256" key="2">
    <source>
        <dbReference type="ARBA" id="ARBA00022670"/>
    </source>
</evidence>
<comment type="caution">
    <text evidence="9">The sequence shown here is derived from an EMBL/GenBank/DDBJ whole genome shotgun (WGS) entry which is preliminary data.</text>
</comment>
<dbReference type="PROSITE" id="PS00141">
    <property type="entry name" value="ASP_PROTEASE"/>
    <property type="match status" value="1"/>
</dbReference>
<accession>A0A835C4L6</accession>
<feature type="active site" evidence="5">
    <location>
        <position position="56"/>
    </location>
</feature>
<dbReference type="InterPro" id="IPR032799">
    <property type="entry name" value="TAXi_C"/>
</dbReference>
<gene>
    <name evidence="9" type="ORF">HU200_029195</name>
</gene>
<keyword evidence="7" id="KW-0732">Signal</keyword>
<feature type="chain" id="PRO_5032464694" description="Peptidase A1 domain-containing protein" evidence="7">
    <location>
        <begin position="22"/>
        <end position="378"/>
    </location>
</feature>
<name>A0A835C4L6_9POAL</name>
<reference evidence="9" key="1">
    <citation type="submission" date="2020-07" db="EMBL/GenBank/DDBJ databases">
        <title>Genome sequence and genetic diversity analysis of an under-domesticated orphan crop, white fonio (Digitaria exilis).</title>
        <authorList>
            <person name="Bennetzen J.L."/>
            <person name="Chen S."/>
            <person name="Ma X."/>
            <person name="Wang X."/>
            <person name="Yssel A.E.J."/>
            <person name="Chaluvadi S.R."/>
            <person name="Johnson M."/>
            <person name="Gangashetty P."/>
            <person name="Hamidou F."/>
            <person name="Sanogo M.D."/>
            <person name="Zwaenepoel A."/>
            <person name="Wallace J."/>
            <person name="Van De Peer Y."/>
            <person name="Van Deynze A."/>
        </authorList>
    </citation>
    <scope>NUCLEOTIDE SEQUENCE</scope>
    <source>
        <tissue evidence="9">Leaves</tissue>
    </source>
</reference>
<dbReference type="EMBL" id="JACEFO010001753">
    <property type="protein sequence ID" value="KAF8711183.1"/>
    <property type="molecule type" value="Genomic_DNA"/>
</dbReference>
<evidence type="ECO:0000256" key="3">
    <source>
        <dbReference type="ARBA" id="ARBA00022750"/>
    </source>
</evidence>
<dbReference type="PRINTS" id="PR00792">
    <property type="entry name" value="PEPSIN"/>
</dbReference>
<organism evidence="9 10">
    <name type="scientific">Digitaria exilis</name>
    <dbReference type="NCBI Taxonomy" id="1010633"/>
    <lineage>
        <taxon>Eukaryota</taxon>
        <taxon>Viridiplantae</taxon>
        <taxon>Streptophyta</taxon>
        <taxon>Embryophyta</taxon>
        <taxon>Tracheophyta</taxon>
        <taxon>Spermatophyta</taxon>
        <taxon>Magnoliopsida</taxon>
        <taxon>Liliopsida</taxon>
        <taxon>Poales</taxon>
        <taxon>Poaceae</taxon>
        <taxon>PACMAD clade</taxon>
        <taxon>Panicoideae</taxon>
        <taxon>Panicodae</taxon>
        <taxon>Paniceae</taxon>
        <taxon>Anthephorinae</taxon>
        <taxon>Digitaria</taxon>
    </lineage>
</organism>
<evidence type="ECO:0000313" key="9">
    <source>
        <dbReference type="EMBL" id="KAF8711183.1"/>
    </source>
</evidence>
<keyword evidence="10" id="KW-1185">Reference proteome</keyword>
<dbReference type="Gene3D" id="2.40.70.10">
    <property type="entry name" value="Acid Proteases"/>
    <property type="match status" value="2"/>
</dbReference>
<dbReference type="InterPro" id="IPR021109">
    <property type="entry name" value="Peptidase_aspartic_dom_sf"/>
</dbReference>
<sequence>MVPVVGLLLLLLLLLPSTSYADMWHIPLSGNVYPIGHFYATMYIGEPAKPYFLDIDTGSSLTWIECDAGSGSCEHCNKVPHPLYRPTPDKLVPCATPLCNALHQDLGRTNDCRDRPNQCDYDIAYLDGLGSRGVLLLDKLSPAANADRPSIAFGCGYDQVGPSRQQNVNVVVDGILGLGRGSIDLVSQLKQQAIITNNLFGHCFSSKGGGYLVIGMDRLPLNIPWVPMSRNTNYYSPGPATLNLDTELILTKPMEVIFDSGSTFTHLPEDLHAQLVAALKATLSQSLEEVHDDSLPEHPCWKQPGGFKSLDDLKMEFKSVMSLEFQNGATMMIPPERYLVVTTNGNACFGILGREDINMYIVGDITMHDQLVLYDQRD</sequence>
<comment type="similarity">
    <text evidence="1 6">Belongs to the peptidase A1 family.</text>
</comment>
<dbReference type="InterPro" id="IPR001969">
    <property type="entry name" value="Aspartic_peptidase_AS"/>
</dbReference>
<dbReference type="GO" id="GO:0004190">
    <property type="term" value="F:aspartic-type endopeptidase activity"/>
    <property type="evidence" value="ECO:0007669"/>
    <property type="project" value="UniProtKB-KW"/>
</dbReference>
<feature type="active site" evidence="5">
    <location>
        <position position="259"/>
    </location>
</feature>
<evidence type="ECO:0000259" key="8">
    <source>
        <dbReference type="PROSITE" id="PS51767"/>
    </source>
</evidence>
<dbReference type="InterPro" id="IPR001461">
    <property type="entry name" value="Aspartic_peptidase_A1"/>
</dbReference>
<feature type="signal peptide" evidence="7">
    <location>
        <begin position="1"/>
        <end position="21"/>
    </location>
</feature>
<feature type="domain" description="Peptidase A1" evidence="8">
    <location>
        <begin position="38"/>
        <end position="378"/>
    </location>
</feature>
<proteinExistence type="inferred from homology"/>
<dbReference type="FunFam" id="2.40.70.10:FF:000015">
    <property type="entry name" value="Aspartyl protease family protein"/>
    <property type="match status" value="1"/>
</dbReference>
<dbReference type="PANTHER" id="PTHR13683">
    <property type="entry name" value="ASPARTYL PROTEASES"/>
    <property type="match status" value="1"/>
</dbReference>
<dbReference type="GO" id="GO:0006508">
    <property type="term" value="P:proteolysis"/>
    <property type="evidence" value="ECO:0007669"/>
    <property type="project" value="UniProtKB-KW"/>
</dbReference>
<keyword evidence="3 6" id="KW-0064">Aspartyl protease</keyword>
<dbReference type="SUPFAM" id="SSF50630">
    <property type="entry name" value="Acid proteases"/>
    <property type="match status" value="1"/>
</dbReference>
<evidence type="ECO:0000256" key="7">
    <source>
        <dbReference type="SAM" id="SignalP"/>
    </source>
</evidence>
<evidence type="ECO:0000313" key="10">
    <source>
        <dbReference type="Proteomes" id="UP000636709"/>
    </source>
</evidence>
<dbReference type="AlphaFoldDB" id="A0A835C4L6"/>
<dbReference type="InterPro" id="IPR032861">
    <property type="entry name" value="TAXi_N"/>
</dbReference>
<dbReference type="Pfam" id="PF14543">
    <property type="entry name" value="TAXi_N"/>
    <property type="match status" value="1"/>
</dbReference>
<protein>
    <recommendedName>
        <fullName evidence="8">Peptidase A1 domain-containing protein</fullName>
    </recommendedName>
</protein>
<evidence type="ECO:0000256" key="4">
    <source>
        <dbReference type="ARBA" id="ARBA00022801"/>
    </source>
</evidence>
<dbReference type="PANTHER" id="PTHR13683:SF820">
    <property type="entry name" value="PEPTIDASE A1 DOMAIN-CONTAINING PROTEIN"/>
    <property type="match status" value="1"/>
</dbReference>
<evidence type="ECO:0000256" key="5">
    <source>
        <dbReference type="PIRSR" id="PIRSR601461-1"/>
    </source>
</evidence>
<keyword evidence="2 6" id="KW-0645">Protease</keyword>